<proteinExistence type="predicted"/>
<gene>
    <name evidence="1" type="ORF">N802_13635</name>
</gene>
<comment type="caution">
    <text evidence="1">The sequence shown here is derived from an EMBL/GenBank/DDBJ whole genome shotgun (WGS) entry which is preliminary data.</text>
</comment>
<dbReference type="AlphaFoldDB" id="A0A0A0IYF1"/>
<reference evidence="1 2" key="1">
    <citation type="submission" date="2013-08" db="EMBL/GenBank/DDBJ databases">
        <title>The genome sequence of Knoellia sinensis.</title>
        <authorList>
            <person name="Zhu W."/>
            <person name="Wang G."/>
        </authorList>
    </citation>
    <scope>NUCLEOTIDE SEQUENCE [LARGE SCALE GENOMIC DNA]</scope>
    <source>
        <strain evidence="1 2">KCTC 19936</strain>
    </source>
</reference>
<sequence length="155" mass="17299">MQSVVVDVILALGTGVLLWAVLPRGVVLTRSARTEDWRGEPVYDTWALRNESAVPIRLTSVAVRSPDTLDAKGRFEYVELNDDNADALAVALCFDDAYLETTRGENAQAWKGIEVPPGDTLQAKVDLNRDLRIRYRRTGPTGVFERRQVLIHGHI</sequence>
<evidence type="ECO:0000313" key="2">
    <source>
        <dbReference type="Proteomes" id="UP000030002"/>
    </source>
</evidence>
<dbReference type="OrthoDB" id="5148843at2"/>
<protein>
    <submittedName>
        <fullName evidence="1">Uncharacterized protein</fullName>
    </submittedName>
</protein>
<dbReference type="Proteomes" id="UP000030002">
    <property type="component" value="Unassembled WGS sequence"/>
</dbReference>
<accession>A0A0A0IYF1</accession>
<organism evidence="1 2">
    <name type="scientific">Knoellia sinensis KCTC 19936</name>
    <dbReference type="NCBI Taxonomy" id="1385520"/>
    <lineage>
        <taxon>Bacteria</taxon>
        <taxon>Bacillati</taxon>
        <taxon>Actinomycetota</taxon>
        <taxon>Actinomycetes</taxon>
        <taxon>Micrococcales</taxon>
        <taxon>Intrasporangiaceae</taxon>
        <taxon>Knoellia</taxon>
    </lineage>
</organism>
<keyword evidence="2" id="KW-1185">Reference proteome</keyword>
<dbReference type="RefSeq" id="WP_035919598.1">
    <property type="nucleotide sequence ID" value="NZ_AVPJ01000039.1"/>
</dbReference>
<dbReference type="EMBL" id="AVPJ01000039">
    <property type="protein sequence ID" value="KGN29454.1"/>
    <property type="molecule type" value="Genomic_DNA"/>
</dbReference>
<name>A0A0A0IYF1_9MICO</name>
<evidence type="ECO:0000313" key="1">
    <source>
        <dbReference type="EMBL" id="KGN29454.1"/>
    </source>
</evidence>